<name>A0A1Y1YNZ1_9PLEO</name>
<evidence type="ECO:0000256" key="5">
    <source>
        <dbReference type="SAM" id="MobiDB-lite"/>
    </source>
</evidence>
<dbReference type="Gene3D" id="3.90.470.10">
    <property type="entry name" value="Ribosomal protein L22/L17"/>
    <property type="match status" value="1"/>
</dbReference>
<dbReference type="GO" id="GO:0006412">
    <property type="term" value="P:translation"/>
    <property type="evidence" value="ECO:0007669"/>
    <property type="project" value="InterPro"/>
</dbReference>
<protein>
    <recommendedName>
        <fullName evidence="8">Ribosomal protein L22/L17</fullName>
    </recommendedName>
</protein>
<dbReference type="Pfam" id="PF00237">
    <property type="entry name" value="Ribosomal_L22"/>
    <property type="match status" value="1"/>
</dbReference>
<organism evidence="6 7">
    <name type="scientific">Clohesyomyces aquaticus</name>
    <dbReference type="NCBI Taxonomy" id="1231657"/>
    <lineage>
        <taxon>Eukaryota</taxon>
        <taxon>Fungi</taxon>
        <taxon>Dikarya</taxon>
        <taxon>Ascomycota</taxon>
        <taxon>Pezizomycotina</taxon>
        <taxon>Dothideomycetes</taxon>
        <taxon>Pleosporomycetidae</taxon>
        <taxon>Pleosporales</taxon>
        <taxon>Lindgomycetaceae</taxon>
        <taxon>Clohesyomyces</taxon>
    </lineage>
</organism>
<feature type="compositionally biased region" description="Basic and acidic residues" evidence="5">
    <location>
        <begin position="243"/>
        <end position="284"/>
    </location>
</feature>
<gene>
    <name evidence="6" type="ORF">BCR34DRAFT_576565</name>
</gene>
<dbReference type="PANTHER" id="PTHR13501">
    <property type="entry name" value="CHLOROPLAST 50S RIBOSOMAL PROTEIN L22-RELATED"/>
    <property type="match status" value="1"/>
</dbReference>
<dbReference type="PANTHER" id="PTHR13501:SF10">
    <property type="entry name" value="LARGE RIBOSOMAL SUBUNIT PROTEIN UL22M"/>
    <property type="match status" value="1"/>
</dbReference>
<dbReference type="InterPro" id="IPR047867">
    <property type="entry name" value="Ribosomal_uL22_bac/org-type"/>
</dbReference>
<dbReference type="Proteomes" id="UP000193144">
    <property type="component" value="Unassembled WGS sequence"/>
</dbReference>
<evidence type="ECO:0000313" key="7">
    <source>
        <dbReference type="Proteomes" id="UP000193144"/>
    </source>
</evidence>
<keyword evidence="2 4" id="KW-0689">Ribosomal protein</keyword>
<evidence type="ECO:0008006" key="8">
    <source>
        <dbReference type="Google" id="ProtNLM"/>
    </source>
</evidence>
<evidence type="ECO:0000256" key="1">
    <source>
        <dbReference type="ARBA" id="ARBA00009451"/>
    </source>
</evidence>
<dbReference type="GO" id="GO:0015934">
    <property type="term" value="C:large ribosomal subunit"/>
    <property type="evidence" value="ECO:0007669"/>
    <property type="project" value="InterPro"/>
</dbReference>
<keyword evidence="3 4" id="KW-0687">Ribonucleoprotein</keyword>
<dbReference type="EMBL" id="MCFA01000197">
    <property type="protein sequence ID" value="ORX99486.1"/>
    <property type="molecule type" value="Genomic_DNA"/>
</dbReference>
<dbReference type="OrthoDB" id="416470at2759"/>
<evidence type="ECO:0000313" key="6">
    <source>
        <dbReference type="EMBL" id="ORX99486.1"/>
    </source>
</evidence>
<evidence type="ECO:0000256" key="4">
    <source>
        <dbReference type="RuleBase" id="RU004005"/>
    </source>
</evidence>
<keyword evidence="7" id="KW-1185">Reference proteome</keyword>
<comment type="similarity">
    <text evidence="1 4">Belongs to the universal ribosomal protein uL22 family.</text>
</comment>
<dbReference type="GO" id="GO:0003735">
    <property type="term" value="F:structural constituent of ribosome"/>
    <property type="evidence" value="ECO:0007669"/>
    <property type="project" value="InterPro"/>
</dbReference>
<reference evidence="6 7" key="1">
    <citation type="submission" date="2016-07" db="EMBL/GenBank/DDBJ databases">
        <title>Pervasive Adenine N6-methylation of Active Genes in Fungi.</title>
        <authorList>
            <consortium name="DOE Joint Genome Institute"/>
            <person name="Mondo S.J."/>
            <person name="Dannebaum R.O."/>
            <person name="Kuo R.C."/>
            <person name="Labutti K."/>
            <person name="Haridas S."/>
            <person name="Kuo A."/>
            <person name="Salamov A."/>
            <person name="Ahrendt S.R."/>
            <person name="Lipzen A."/>
            <person name="Sullivan W."/>
            <person name="Andreopoulos W.B."/>
            <person name="Clum A."/>
            <person name="Lindquist E."/>
            <person name="Daum C."/>
            <person name="Ramamoorthy G.K."/>
            <person name="Gryganskyi A."/>
            <person name="Culley D."/>
            <person name="Magnuson J.K."/>
            <person name="James T.Y."/>
            <person name="O'Malley M.A."/>
            <person name="Stajich J.E."/>
            <person name="Spatafora J.W."/>
            <person name="Visel A."/>
            <person name="Grigoriev I.V."/>
        </authorList>
    </citation>
    <scope>NUCLEOTIDE SEQUENCE [LARGE SCALE GENOMIC DNA]</scope>
    <source>
        <strain evidence="6 7">CBS 115471</strain>
    </source>
</reference>
<feature type="region of interest" description="Disordered" evidence="5">
    <location>
        <begin position="227"/>
        <end position="284"/>
    </location>
</feature>
<dbReference type="FunFam" id="3.90.470.10:FF:000017">
    <property type="entry name" value="54S ribosomal protein L22, mitochondrial"/>
    <property type="match status" value="1"/>
</dbReference>
<feature type="region of interest" description="Disordered" evidence="5">
    <location>
        <begin position="74"/>
        <end position="94"/>
    </location>
</feature>
<accession>A0A1Y1YNZ1</accession>
<dbReference type="AlphaFoldDB" id="A0A1Y1YNZ1"/>
<sequence>MRARLPIRPLCRTTISAASRPAAPQFCPTRSFKSLAKVPSRAPRRIATKPTDSEDLILGTENSKLAFKALQNDPSNADADVEQPKNPEQTFPETSVFGTTDERTVEETQKAANENRWWQLARAQLDPAPRKRRLWERKKVIESLQRRGRITQDIKLARTERSSLYRSPELPTSTRKITKLMRQISGMTVEEALVQLRFSKKRVATDIIKGLLAARDHAIAARGMGIGLQRTVEPSPEDEAETPENKPEAEELSAEAKKAEAEAEAAGKTEKEMEAERKAAEAEAEAEGSRRFWEKLAREAREAKKNSPIEVELRNGKRRKVVDPTDIYIAQAWVGKGAVKEMSPDYRGRGKVYFLTHRSATFSVLLKEEKTRMRISDEIKKKRDHRKLWTALPDRPITSQRQFCLW</sequence>
<dbReference type="SUPFAM" id="SSF54843">
    <property type="entry name" value="Ribosomal protein L22"/>
    <property type="match status" value="2"/>
</dbReference>
<dbReference type="STRING" id="1231657.A0A1Y1YNZ1"/>
<evidence type="ECO:0000256" key="3">
    <source>
        <dbReference type="ARBA" id="ARBA00023274"/>
    </source>
</evidence>
<comment type="caution">
    <text evidence="6">The sequence shown here is derived from an EMBL/GenBank/DDBJ whole genome shotgun (WGS) entry which is preliminary data.</text>
</comment>
<dbReference type="InterPro" id="IPR036394">
    <property type="entry name" value="Ribosomal_uL22_sf"/>
</dbReference>
<evidence type="ECO:0000256" key="2">
    <source>
        <dbReference type="ARBA" id="ARBA00022980"/>
    </source>
</evidence>
<proteinExistence type="inferred from homology"/>
<dbReference type="InterPro" id="IPR001063">
    <property type="entry name" value="Ribosomal_uL22"/>
</dbReference>